<dbReference type="PANTHER" id="PTHR42815">
    <property type="entry name" value="FAD-BINDING, PUTATIVE (AFU_ORTHOLOGUE AFUA_6G07600)-RELATED"/>
    <property type="match status" value="1"/>
</dbReference>
<dbReference type="EMBL" id="VCMV01000010">
    <property type="protein sequence ID" value="KAB0267956.1"/>
    <property type="molecule type" value="Genomic_DNA"/>
</dbReference>
<dbReference type="AlphaFoldDB" id="A0A5N3PE00"/>
<evidence type="ECO:0000313" key="3">
    <source>
        <dbReference type="Proteomes" id="UP000325684"/>
    </source>
</evidence>
<dbReference type="InterPro" id="IPR012349">
    <property type="entry name" value="Split_barrel_FMN-bd"/>
</dbReference>
<gene>
    <name evidence="2" type="ORF">FEZ63_07065</name>
</gene>
<proteinExistence type="predicted"/>
<evidence type="ECO:0000259" key="1">
    <source>
        <dbReference type="Pfam" id="PF01243"/>
    </source>
</evidence>
<reference evidence="2 3" key="1">
    <citation type="journal article" date="2019" name="Microorganisms">
        <title>Genome Insights into the Novel Species Microvirga brassicacearum, a Rapeseed Endophyte with Biotechnological Potential.</title>
        <authorList>
            <person name="Jimenez-Gomez A."/>
            <person name="Saati-Santamaria Z."/>
            <person name="Igual J.M."/>
            <person name="Rivas R."/>
            <person name="Mateos P.F."/>
            <person name="Garcia-Fraile P."/>
        </authorList>
    </citation>
    <scope>NUCLEOTIDE SEQUENCE [LARGE SCALE GENOMIC DNA]</scope>
    <source>
        <strain evidence="2 3">CDVBN77</strain>
    </source>
</reference>
<keyword evidence="3" id="KW-1185">Reference proteome</keyword>
<organism evidence="2 3">
    <name type="scientific">Microvirga brassicacearum</name>
    <dbReference type="NCBI Taxonomy" id="2580413"/>
    <lineage>
        <taxon>Bacteria</taxon>
        <taxon>Pseudomonadati</taxon>
        <taxon>Pseudomonadota</taxon>
        <taxon>Alphaproteobacteria</taxon>
        <taxon>Hyphomicrobiales</taxon>
        <taxon>Methylobacteriaceae</taxon>
        <taxon>Microvirga</taxon>
    </lineage>
</organism>
<dbReference type="InterPro" id="IPR011576">
    <property type="entry name" value="Pyridox_Oxase_N"/>
</dbReference>
<accession>A0A5N3PE00</accession>
<dbReference type="Pfam" id="PF01243">
    <property type="entry name" value="PNPOx_N"/>
    <property type="match status" value="1"/>
</dbReference>
<sequence>MTLSARNEPGLQNPASNTNLITHLADLEALYGGAVEASLVKETDRVVPVYRAFIEAAPFATLATSGPEGLDCSPRGDGPGFVRVADDKTLLLPDRRGNNRIDSLRNILHDPRVALLFLIPGIGETLRVNGRAAISTDPQLLASFAVAEKPPKTVLVIAVETVFFQCSRAIVRSQLWKPETQVARESLPSAGEMLAALSKNQLGGTEYDRALPERVSKTLY</sequence>
<dbReference type="PANTHER" id="PTHR42815:SF2">
    <property type="entry name" value="FAD-BINDING, PUTATIVE (AFU_ORTHOLOGUE AFUA_6G07600)-RELATED"/>
    <property type="match status" value="1"/>
</dbReference>
<dbReference type="SUPFAM" id="SSF50475">
    <property type="entry name" value="FMN-binding split barrel"/>
    <property type="match status" value="1"/>
</dbReference>
<evidence type="ECO:0000313" key="2">
    <source>
        <dbReference type="EMBL" id="KAB0267956.1"/>
    </source>
</evidence>
<name>A0A5N3PE00_9HYPH</name>
<dbReference type="OrthoDB" id="9790331at2"/>
<feature type="domain" description="Pyridoxamine 5'-phosphate oxidase N-terminal" evidence="1">
    <location>
        <begin position="49"/>
        <end position="166"/>
    </location>
</feature>
<dbReference type="InterPro" id="IPR024029">
    <property type="entry name" value="Pyridox_Oxase_FMN-dep"/>
</dbReference>
<dbReference type="Gene3D" id="2.30.110.10">
    <property type="entry name" value="Electron Transport, Fmn-binding Protein, Chain A"/>
    <property type="match status" value="1"/>
</dbReference>
<dbReference type="NCBIfam" id="TIGR04025">
    <property type="entry name" value="PPOX_FMN_DR2398"/>
    <property type="match status" value="1"/>
</dbReference>
<dbReference type="Proteomes" id="UP000325684">
    <property type="component" value="Unassembled WGS sequence"/>
</dbReference>
<comment type="caution">
    <text evidence="2">The sequence shown here is derived from an EMBL/GenBank/DDBJ whole genome shotgun (WGS) entry which is preliminary data.</text>
</comment>
<protein>
    <submittedName>
        <fullName evidence="2">Pyridoxamine 5'-phosphate oxidase family protein</fullName>
    </submittedName>
</protein>